<evidence type="ECO:0000256" key="1">
    <source>
        <dbReference type="SAM" id="Phobius"/>
    </source>
</evidence>
<feature type="domain" description="Putative Flp pilus-assembly TadG-like N-terminal" evidence="2">
    <location>
        <begin position="15"/>
        <end position="58"/>
    </location>
</feature>
<evidence type="ECO:0000259" key="2">
    <source>
        <dbReference type="Pfam" id="PF13400"/>
    </source>
</evidence>
<protein>
    <submittedName>
        <fullName evidence="3">Tad domain-containing protein</fullName>
    </submittedName>
</protein>
<keyword evidence="1" id="KW-0472">Membrane</keyword>
<accession>A0ABX7P3J3</accession>
<dbReference type="InterPro" id="IPR028087">
    <property type="entry name" value="Tad_N"/>
</dbReference>
<dbReference type="EMBL" id="CP071090">
    <property type="protein sequence ID" value="QSQ25043.1"/>
    <property type="molecule type" value="Genomic_DNA"/>
</dbReference>
<keyword evidence="1" id="KW-1133">Transmembrane helix</keyword>
<feature type="transmembrane region" description="Helical" evidence="1">
    <location>
        <begin position="17"/>
        <end position="39"/>
    </location>
</feature>
<reference evidence="3 4" key="1">
    <citation type="submission" date="2021-02" db="EMBL/GenBank/DDBJ databases">
        <title>De Novo genome assembly of isolated myxobacteria.</title>
        <authorList>
            <person name="Stevens D.C."/>
        </authorList>
    </citation>
    <scope>NUCLEOTIDE SEQUENCE [LARGE SCALE GENOMIC DNA]</scope>
    <source>
        <strain evidence="4">SCPEA02</strain>
    </source>
</reference>
<dbReference type="Pfam" id="PF13400">
    <property type="entry name" value="Tad"/>
    <property type="match status" value="1"/>
</dbReference>
<evidence type="ECO:0000313" key="3">
    <source>
        <dbReference type="EMBL" id="QSQ25043.1"/>
    </source>
</evidence>
<dbReference type="RefSeq" id="WP_206726602.1">
    <property type="nucleotide sequence ID" value="NZ_CP071090.1"/>
</dbReference>
<keyword evidence="1" id="KW-0812">Transmembrane</keyword>
<sequence>MFTRTLRQSFRRQEGQALVLAALMVLVMSIAVLTTVNIGHTVHERIRLQNTADAASYSMAAMEARAFNFYAYANRTQVSHYVSAMMWQSLLSLIYSAEGFFTDLYGFMKTLNPCAGTPSGVFWKIACPILENVIPYVSQILKAIGKVMTAYRNFFLRPFQQLLRSLNPDLPVGRYVIPAHRVLNGVMYFASQAVMVSASTHVTQTTQAVLDANDSNISSLASQLATGLYSECLFSQAHNQYAGGKPLDPRTWKNPFGALDVTKKAANDPIARAKRAMGGITNATRYGCDAEGGACPEGFVTNRRMGNLLPIPDSLGFLRDILSDGVDIPGFSFGKIGQTRMLSTGFPNVRALKLGGGPGQEARSYIRDWNDSLNPWGMTAQGDNIGSDDPYWLKFGPAEIDVKVGKADNPVSCTNTDDYWKCFGENRKDKGVPSRDSSKLPYKHMMKTSIWALNDTDSGSTKGGLHWRVNYPNNTERWVGHIAPRGSERNYGIHEENFCVLELAFKCWAKTSVFTANIRPVQDRNHAWGGLTPFMHFEPGQFGDTCSPTANADMLNPAKRQQDFNQPSTWVALNKTPEQIVNKDNKDKAGTNAPALLNDKGKLKFSFTGDTDGLEMMNNRKKFLGLVEGLNVVSRGQSYYHRPGNWAEQPNFFNPYWRPRLASVYQGRSQLPKIGTMLDSLPGQLGGLAPKIMTH</sequence>
<proteinExistence type="predicted"/>
<gene>
    <name evidence="3" type="ORF">JY651_08965</name>
</gene>
<keyword evidence="4" id="KW-1185">Reference proteome</keyword>
<evidence type="ECO:0000313" key="4">
    <source>
        <dbReference type="Proteomes" id="UP000662747"/>
    </source>
</evidence>
<dbReference type="Proteomes" id="UP000662747">
    <property type="component" value="Chromosome"/>
</dbReference>
<name>A0ABX7P3J3_9BACT</name>
<organism evidence="3 4">
    <name type="scientific">Pyxidicoccus parkwayensis</name>
    <dbReference type="NCBI Taxonomy" id="2813578"/>
    <lineage>
        <taxon>Bacteria</taxon>
        <taxon>Pseudomonadati</taxon>
        <taxon>Myxococcota</taxon>
        <taxon>Myxococcia</taxon>
        <taxon>Myxococcales</taxon>
        <taxon>Cystobacterineae</taxon>
        <taxon>Myxococcaceae</taxon>
        <taxon>Pyxidicoccus</taxon>
    </lineage>
</organism>